<gene>
    <name evidence="2" type="ORF">EVAR_54403_1</name>
</gene>
<dbReference type="AlphaFoldDB" id="A0A4C1Y639"/>
<proteinExistence type="predicted"/>
<dbReference type="Proteomes" id="UP000299102">
    <property type="component" value="Unassembled WGS sequence"/>
</dbReference>
<feature type="compositionally biased region" description="Basic and acidic residues" evidence="1">
    <location>
        <begin position="158"/>
        <end position="169"/>
    </location>
</feature>
<dbReference type="EMBL" id="BGZK01001093">
    <property type="protein sequence ID" value="GBP70970.1"/>
    <property type="molecule type" value="Genomic_DNA"/>
</dbReference>
<evidence type="ECO:0000256" key="1">
    <source>
        <dbReference type="SAM" id="MobiDB-lite"/>
    </source>
</evidence>
<protein>
    <submittedName>
        <fullName evidence="2">Uncharacterized protein</fullName>
    </submittedName>
</protein>
<accession>A0A4C1Y639</accession>
<reference evidence="2 3" key="1">
    <citation type="journal article" date="2019" name="Commun. Biol.">
        <title>The bagworm genome reveals a unique fibroin gene that provides high tensile strength.</title>
        <authorList>
            <person name="Kono N."/>
            <person name="Nakamura H."/>
            <person name="Ohtoshi R."/>
            <person name="Tomita M."/>
            <person name="Numata K."/>
            <person name="Arakawa K."/>
        </authorList>
    </citation>
    <scope>NUCLEOTIDE SEQUENCE [LARGE SCALE GENOMIC DNA]</scope>
</reference>
<sequence length="169" mass="18536">MRRVSVSVANQTISFSIYVVFNERPSRDFTGGAEPSPYPLLVTLSTSPSVRWELGMNLGAERRKGRAEAGGPGKVSRWRRVFSEELSNGEAVSAMQIGFLPLPTLALGGNSKNRRGQMTKFCLFYHKEHCSAESFGSAPYFPGGRSESVSKHSPGIRVHGDSSREPLKM</sequence>
<name>A0A4C1Y639_EUMVA</name>
<comment type="caution">
    <text evidence="2">The sequence shown here is derived from an EMBL/GenBank/DDBJ whole genome shotgun (WGS) entry which is preliminary data.</text>
</comment>
<keyword evidence="3" id="KW-1185">Reference proteome</keyword>
<evidence type="ECO:0000313" key="3">
    <source>
        <dbReference type="Proteomes" id="UP000299102"/>
    </source>
</evidence>
<organism evidence="2 3">
    <name type="scientific">Eumeta variegata</name>
    <name type="common">Bagworm moth</name>
    <name type="synonym">Eumeta japonica</name>
    <dbReference type="NCBI Taxonomy" id="151549"/>
    <lineage>
        <taxon>Eukaryota</taxon>
        <taxon>Metazoa</taxon>
        <taxon>Ecdysozoa</taxon>
        <taxon>Arthropoda</taxon>
        <taxon>Hexapoda</taxon>
        <taxon>Insecta</taxon>
        <taxon>Pterygota</taxon>
        <taxon>Neoptera</taxon>
        <taxon>Endopterygota</taxon>
        <taxon>Lepidoptera</taxon>
        <taxon>Glossata</taxon>
        <taxon>Ditrysia</taxon>
        <taxon>Tineoidea</taxon>
        <taxon>Psychidae</taxon>
        <taxon>Oiketicinae</taxon>
        <taxon>Eumeta</taxon>
    </lineage>
</organism>
<evidence type="ECO:0000313" key="2">
    <source>
        <dbReference type="EMBL" id="GBP70970.1"/>
    </source>
</evidence>
<feature type="region of interest" description="Disordered" evidence="1">
    <location>
        <begin position="141"/>
        <end position="169"/>
    </location>
</feature>